<protein>
    <submittedName>
        <fullName evidence="1">Uncharacterized protein</fullName>
    </submittedName>
</protein>
<dbReference type="AlphaFoldDB" id="A0AAI9X3R6"/>
<dbReference type="Proteomes" id="UP001227192">
    <property type="component" value="Unassembled WGS sequence"/>
</dbReference>
<gene>
    <name evidence="1" type="ORF">VN97_g11013</name>
</gene>
<reference evidence="1" key="1">
    <citation type="submission" date="2015-06" db="EMBL/GenBank/DDBJ databases">
        <authorList>
            <person name="Nguyen H."/>
        </authorList>
    </citation>
    <scope>NUCLEOTIDE SEQUENCE</scope>
    <source>
        <strain evidence="1">DAOM 180753</strain>
    </source>
</reference>
<sequence length="81" mass="8918">MDSEYAAAIVDAWFRPTLCDQSLPVNFQLIQGLLQRTRGVIVNPSPDIASSVFWINGLVQKSSPDRVLGGCELDSISRRVV</sequence>
<name>A0AAI9X3R6_PENTH</name>
<proteinExistence type="predicted"/>
<dbReference type="EMBL" id="LACB01000562">
    <property type="protein sequence ID" value="KAJ9482413.1"/>
    <property type="molecule type" value="Genomic_DNA"/>
</dbReference>
<comment type="caution">
    <text evidence="1">The sequence shown here is derived from an EMBL/GenBank/DDBJ whole genome shotgun (WGS) entry which is preliminary data.</text>
</comment>
<reference evidence="1" key="2">
    <citation type="journal article" date="2016" name="Fungal Biol.">
        <title>Ochratoxin A production by Penicillium thymicola.</title>
        <authorList>
            <person name="Nguyen H.D.T."/>
            <person name="McMullin D.R."/>
            <person name="Ponomareva E."/>
            <person name="Riley R."/>
            <person name="Pomraning K.R."/>
            <person name="Baker S.E."/>
            <person name="Seifert K.A."/>
        </authorList>
    </citation>
    <scope>NUCLEOTIDE SEQUENCE</scope>
    <source>
        <strain evidence="1">DAOM 180753</strain>
    </source>
</reference>
<accession>A0AAI9X3R6</accession>
<keyword evidence="2" id="KW-1185">Reference proteome</keyword>
<organism evidence="1 2">
    <name type="scientific">Penicillium thymicola</name>
    <dbReference type="NCBI Taxonomy" id="293382"/>
    <lineage>
        <taxon>Eukaryota</taxon>
        <taxon>Fungi</taxon>
        <taxon>Dikarya</taxon>
        <taxon>Ascomycota</taxon>
        <taxon>Pezizomycotina</taxon>
        <taxon>Eurotiomycetes</taxon>
        <taxon>Eurotiomycetidae</taxon>
        <taxon>Eurotiales</taxon>
        <taxon>Aspergillaceae</taxon>
        <taxon>Penicillium</taxon>
    </lineage>
</organism>
<evidence type="ECO:0000313" key="2">
    <source>
        <dbReference type="Proteomes" id="UP001227192"/>
    </source>
</evidence>
<evidence type="ECO:0000313" key="1">
    <source>
        <dbReference type="EMBL" id="KAJ9482413.1"/>
    </source>
</evidence>